<dbReference type="PANTHER" id="PTHR34296:SF2">
    <property type="entry name" value="ABC TRANSPORTER GUANOSINE-BINDING PROTEIN NUPN"/>
    <property type="match status" value="1"/>
</dbReference>
<keyword evidence="9" id="KW-1185">Reference proteome</keyword>
<dbReference type="KEGG" id="msyr:CXP39_03460"/>
<dbReference type="PROSITE" id="PS51257">
    <property type="entry name" value="PROKAR_LIPOPROTEIN"/>
    <property type="match status" value="1"/>
</dbReference>
<dbReference type="InterPro" id="IPR003760">
    <property type="entry name" value="PnrA-like"/>
</dbReference>
<gene>
    <name evidence="8" type="ORF">CXP39_03460</name>
</gene>
<dbReference type="OrthoDB" id="9769871at2"/>
<protein>
    <submittedName>
        <fullName evidence="8">BMP family ABC transporter substrate-binding protein</fullName>
    </submittedName>
</protein>
<evidence type="ECO:0000256" key="1">
    <source>
        <dbReference type="ARBA" id="ARBA00004236"/>
    </source>
</evidence>
<keyword evidence="2" id="KW-1003">Cell membrane</keyword>
<proteinExistence type="predicted"/>
<evidence type="ECO:0000259" key="7">
    <source>
        <dbReference type="Pfam" id="PF02608"/>
    </source>
</evidence>
<evidence type="ECO:0000256" key="4">
    <source>
        <dbReference type="ARBA" id="ARBA00023136"/>
    </source>
</evidence>
<dbReference type="PANTHER" id="PTHR34296">
    <property type="entry name" value="TRANSCRIPTIONAL ACTIVATOR PROTEIN MED"/>
    <property type="match status" value="1"/>
</dbReference>
<evidence type="ECO:0000256" key="5">
    <source>
        <dbReference type="ARBA" id="ARBA00023288"/>
    </source>
</evidence>
<evidence type="ECO:0000313" key="8">
    <source>
        <dbReference type="EMBL" id="AUF83824.1"/>
    </source>
</evidence>
<name>A0A2K9CDV0_9MOLU</name>
<keyword evidence="5" id="KW-0449">Lipoprotein</keyword>
<keyword evidence="3 6" id="KW-0732">Signal</keyword>
<evidence type="ECO:0000256" key="3">
    <source>
        <dbReference type="ARBA" id="ARBA00022729"/>
    </source>
</evidence>
<evidence type="ECO:0000256" key="6">
    <source>
        <dbReference type="SAM" id="SignalP"/>
    </source>
</evidence>
<dbReference type="InterPro" id="IPR050957">
    <property type="entry name" value="BMP_lipoprotein"/>
</dbReference>
<dbReference type="AlphaFoldDB" id="A0A2K9CDV0"/>
<accession>A0A2K9CDV0</accession>
<dbReference type="Gene3D" id="3.40.50.2300">
    <property type="match status" value="2"/>
</dbReference>
<evidence type="ECO:0000256" key="2">
    <source>
        <dbReference type="ARBA" id="ARBA00022475"/>
    </source>
</evidence>
<dbReference type="EMBL" id="CP025257">
    <property type="protein sequence ID" value="AUF83824.1"/>
    <property type="molecule type" value="Genomic_DNA"/>
</dbReference>
<sequence>MKKLMLSLYTASAIIVTSTSVISCIPASYAKGPNGQRVLLVTDGGNVSDKSFNQGSYNSIKKYANELDDWNEVNDISYDGTGNYVESSGHTAADLISGYKMAAFKETDAMVLSGFIHVGTIDAASKLMNGKTIVLADGVADYSNGKNQNVISIQFNSELAGFAAGYDASIWANQNEFQGDSNKDGKIAIGTFAGMSSKYSVDNYMWGLILGMEVFNLVHKEQIDSGKVKEIVLANNYDAKENKYQPISATNVQGTTDARWFSQSFALGGATSSGILDRLITQNGADIIFPVAGPQISDVLSFSGASYNPYIIGVDVDQVESFPSYEGRFITSAVKNLEQAITDELRRSRSLKKVVDKNNNLIEINKKDIDNEQEFPIDDGTIAKPRSNWSVDTYGGKNLSKHTYVKYQDKAKILSLEEDLDVAEIIIQAFASAGENINDYMQGQKIYQTALKIKELYDKDKSWLQTVDDEGFE</sequence>
<dbReference type="Proteomes" id="UP000233419">
    <property type="component" value="Chromosome"/>
</dbReference>
<dbReference type="GO" id="GO:0005886">
    <property type="term" value="C:plasma membrane"/>
    <property type="evidence" value="ECO:0007669"/>
    <property type="project" value="UniProtKB-SubCell"/>
</dbReference>
<dbReference type="RefSeq" id="WP_027048212.1">
    <property type="nucleotide sequence ID" value="NZ_CP025257.1"/>
</dbReference>
<comment type="subcellular location">
    <subcellularLocation>
        <location evidence="1">Cell membrane</location>
    </subcellularLocation>
</comment>
<organism evidence="8 9">
    <name type="scientific">Mesoplasma syrphidae</name>
    <dbReference type="NCBI Taxonomy" id="225999"/>
    <lineage>
        <taxon>Bacteria</taxon>
        <taxon>Bacillati</taxon>
        <taxon>Mycoplasmatota</taxon>
        <taxon>Mollicutes</taxon>
        <taxon>Entomoplasmatales</taxon>
        <taxon>Entomoplasmataceae</taxon>
        <taxon>Mesoplasma</taxon>
    </lineage>
</organism>
<feature type="chain" id="PRO_5014726798" evidence="6">
    <location>
        <begin position="24"/>
        <end position="473"/>
    </location>
</feature>
<evidence type="ECO:0000313" key="9">
    <source>
        <dbReference type="Proteomes" id="UP000233419"/>
    </source>
</evidence>
<keyword evidence="4" id="KW-0472">Membrane</keyword>
<feature type="domain" description="ABC transporter substrate-binding protein PnrA-like" evidence="7">
    <location>
        <begin position="39"/>
        <end position="214"/>
    </location>
</feature>
<feature type="signal peptide" evidence="6">
    <location>
        <begin position="1"/>
        <end position="23"/>
    </location>
</feature>
<reference evidence="8 9" key="1">
    <citation type="submission" date="2017-12" db="EMBL/GenBank/DDBJ databases">
        <title>Mesoplasma syrphidae YJS, Complete Genome.</title>
        <authorList>
            <person name="Knight T.F."/>
            <person name="Citino T."/>
            <person name="Rubinstein R."/>
            <person name="Neuschaefer Z."/>
        </authorList>
    </citation>
    <scope>NUCLEOTIDE SEQUENCE [LARGE SCALE GENOMIC DNA]</scope>
    <source>
        <strain evidence="8 9">YJS</strain>
    </source>
</reference>
<dbReference type="Pfam" id="PF02608">
    <property type="entry name" value="Bmp"/>
    <property type="match status" value="1"/>
</dbReference>